<gene>
    <name evidence="1" type="ordered locus">Cyan7425_1193</name>
</gene>
<evidence type="ECO:0000313" key="1">
    <source>
        <dbReference type="EMBL" id="ACL43573.1"/>
    </source>
</evidence>
<sequence>MAAGTSACPANHRIVNFLNHKNIHTIVLFQDFNKSFIHARAISPVAFILVLFKQIA</sequence>
<organism evidence="1">
    <name type="scientific">Cyanothece sp. (strain PCC 7425 / ATCC 29141)</name>
    <dbReference type="NCBI Taxonomy" id="395961"/>
    <lineage>
        <taxon>Bacteria</taxon>
        <taxon>Bacillati</taxon>
        <taxon>Cyanobacteriota</taxon>
        <taxon>Cyanophyceae</taxon>
        <taxon>Gomontiellales</taxon>
        <taxon>Cyanothecaceae</taxon>
        <taxon>Cyanothece</taxon>
    </lineage>
</organism>
<dbReference type="AlphaFoldDB" id="B8HLT5"/>
<dbReference type="STRING" id="395961.Cyan7425_1193"/>
<accession>B8HLT5</accession>
<dbReference type="HOGENOM" id="CLU_3006640_0_0_3"/>
<dbReference type="EMBL" id="CP001344">
    <property type="protein sequence ID" value="ACL43573.1"/>
    <property type="molecule type" value="Genomic_DNA"/>
</dbReference>
<dbReference type="KEGG" id="cyn:Cyan7425_1193"/>
<reference evidence="1" key="1">
    <citation type="submission" date="2009-01" db="EMBL/GenBank/DDBJ databases">
        <title>Complete sequence of chromosome Cyanothece sp. PCC 7425.</title>
        <authorList>
            <consortium name="US DOE Joint Genome Institute"/>
            <person name="Lucas S."/>
            <person name="Copeland A."/>
            <person name="Lapidus A."/>
            <person name="Glavina del Rio T."/>
            <person name="Dalin E."/>
            <person name="Tice H."/>
            <person name="Bruce D."/>
            <person name="Goodwin L."/>
            <person name="Pitluck S."/>
            <person name="Sims D."/>
            <person name="Meineke L."/>
            <person name="Brettin T."/>
            <person name="Detter J.C."/>
            <person name="Han C."/>
            <person name="Larimer F."/>
            <person name="Land M."/>
            <person name="Hauser L."/>
            <person name="Kyrpides N."/>
            <person name="Ovchinnikova G."/>
            <person name="Liberton M."/>
            <person name="Stoeckel J."/>
            <person name="Banerjee A."/>
            <person name="Singh A."/>
            <person name="Page L."/>
            <person name="Sato H."/>
            <person name="Zhao L."/>
            <person name="Sherman L."/>
            <person name="Pakrasi H."/>
            <person name="Richardson P."/>
        </authorList>
    </citation>
    <scope>NUCLEOTIDE SEQUENCE</scope>
    <source>
        <strain evidence="1">PCC 7425</strain>
    </source>
</reference>
<name>B8HLT5_CYAP4</name>
<proteinExistence type="predicted"/>
<protein>
    <submittedName>
        <fullName evidence="1">Uncharacterized protein</fullName>
    </submittedName>
</protein>